<reference evidence="3 4" key="1">
    <citation type="submission" date="2024-03" db="EMBL/GenBank/DDBJ databases">
        <title>The Acrasis kona genome and developmental transcriptomes reveal deep origins of eukaryotic multicellular pathways.</title>
        <authorList>
            <person name="Sheikh S."/>
            <person name="Fu C.-J."/>
            <person name="Brown M.W."/>
            <person name="Baldauf S.L."/>
        </authorList>
    </citation>
    <scope>NUCLEOTIDE SEQUENCE [LARGE SCALE GENOMIC DNA]</scope>
    <source>
        <strain evidence="3 4">ATCC MYA-3509</strain>
    </source>
</reference>
<protein>
    <submittedName>
        <fullName evidence="3">YSC1</fullName>
    </submittedName>
</protein>
<dbReference type="InterPro" id="IPR016137">
    <property type="entry name" value="RGS"/>
</dbReference>
<evidence type="ECO:0000256" key="1">
    <source>
        <dbReference type="SAM" id="MobiDB-lite"/>
    </source>
</evidence>
<feature type="region of interest" description="Disordered" evidence="1">
    <location>
        <begin position="1"/>
        <end position="26"/>
    </location>
</feature>
<comment type="caution">
    <text evidence="3">The sequence shown here is derived from an EMBL/GenBank/DDBJ whole genome shotgun (WGS) entry which is preliminary data.</text>
</comment>
<dbReference type="Pfam" id="PF00615">
    <property type="entry name" value="RGS"/>
    <property type="match status" value="1"/>
</dbReference>
<name>A0AAW2YTE5_9EUKA</name>
<dbReference type="Gene3D" id="1.10.167.10">
    <property type="entry name" value="Regulator of G-protein Signalling 4, domain 2"/>
    <property type="match status" value="1"/>
</dbReference>
<dbReference type="PROSITE" id="PS50132">
    <property type="entry name" value="RGS"/>
    <property type="match status" value="1"/>
</dbReference>
<sequence length="168" mass="19793">MNGRRASDVGLLRLRSDHDEKQKRKNSFTQGLLSHYFHRKNSSPELSSNDKTLKRIISDQNKRLVLYNLTMRENKKHLIDLFEAIKVYEKIKDSYSQINTACRIYNRYLKTDAELQVNVSSDLVSDLQFLEDDKDTLYGKLDVNTFCGVRVEVKKELLEIWNKSQENF</sequence>
<proteinExistence type="predicted"/>
<dbReference type="SUPFAM" id="SSF48097">
    <property type="entry name" value="Regulator of G-protein signaling, RGS"/>
    <property type="match status" value="1"/>
</dbReference>
<dbReference type="Proteomes" id="UP001431209">
    <property type="component" value="Unassembled WGS sequence"/>
</dbReference>
<evidence type="ECO:0000259" key="2">
    <source>
        <dbReference type="PROSITE" id="PS50132"/>
    </source>
</evidence>
<dbReference type="InterPro" id="IPR036305">
    <property type="entry name" value="RGS_sf"/>
</dbReference>
<dbReference type="EMBL" id="JAOPGA020000642">
    <property type="protein sequence ID" value="KAL0480238.1"/>
    <property type="molecule type" value="Genomic_DNA"/>
</dbReference>
<keyword evidence="4" id="KW-1185">Reference proteome</keyword>
<evidence type="ECO:0000313" key="3">
    <source>
        <dbReference type="EMBL" id="KAL0480238.1"/>
    </source>
</evidence>
<organism evidence="3 4">
    <name type="scientific">Acrasis kona</name>
    <dbReference type="NCBI Taxonomy" id="1008807"/>
    <lineage>
        <taxon>Eukaryota</taxon>
        <taxon>Discoba</taxon>
        <taxon>Heterolobosea</taxon>
        <taxon>Tetramitia</taxon>
        <taxon>Eutetramitia</taxon>
        <taxon>Acrasidae</taxon>
        <taxon>Acrasis</taxon>
    </lineage>
</organism>
<feature type="domain" description="RGS" evidence="2">
    <location>
        <begin position="52"/>
        <end position="128"/>
    </location>
</feature>
<dbReference type="InterPro" id="IPR044926">
    <property type="entry name" value="RGS_subdomain_2"/>
</dbReference>
<evidence type="ECO:0000313" key="4">
    <source>
        <dbReference type="Proteomes" id="UP001431209"/>
    </source>
</evidence>
<accession>A0AAW2YTE5</accession>
<gene>
    <name evidence="3" type="ORF">AKO1_007179</name>
</gene>
<dbReference type="AlphaFoldDB" id="A0AAW2YTE5"/>